<dbReference type="Pfam" id="PF00610">
    <property type="entry name" value="DEP"/>
    <property type="match status" value="1"/>
</dbReference>
<reference evidence="5 6" key="1">
    <citation type="journal article" date="2013" name="MBio">
        <title>Genome sequencing of the plant pathogen Taphrina deformans, the causal agent of peach leaf curl.</title>
        <authorList>
            <person name="Cisse O.H."/>
            <person name="Almeida J.M.G.C.F."/>
            <person name="Fonseca A."/>
            <person name="Kumar A.A."/>
            <person name="Salojaervi J."/>
            <person name="Overmyer K."/>
            <person name="Hauser P.M."/>
            <person name="Pagni M."/>
        </authorList>
    </citation>
    <scope>NUCLEOTIDE SEQUENCE [LARGE SCALE GENOMIC DNA]</scope>
    <source>
        <strain evidence="6">PYCC 5710 / ATCC 11124 / CBS 356.35 / IMI 108563 / JCM 9778 / NBRC 8474</strain>
    </source>
</reference>
<protein>
    <submittedName>
        <fullName evidence="5">Developmental regulator FlbA</fullName>
    </submittedName>
</protein>
<dbReference type="OrthoDB" id="196547at2759"/>
<comment type="caution">
    <text evidence="5">The sequence shown here is derived from an EMBL/GenBank/DDBJ whole genome shotgun (WGS) entry which is preliminary data.</text>
</comment>
<dbReference type="Pfam" id="PF25889">
    <property type="entry name" value="WHD_Fungal_DR"/>
    <property type="match status" value="1"/>
</dbReference>
<dbReference type="CDD" id="cd04450">
    <property type="entry name" value="DEP_RGS7-like"/>
    <property type="match status" value="1"/>
</dbReference>
<keyword evidence="6" id="KW-1185">Reference proteome</keyword>
<feature type="domain" description="RGS" evidence="3">
    <location>
        <begin position="462"/>
        <end position="599"/>
    </location>
</feature>
<dbReference type="PANTHER" id="PTHR10845">
    <property type="entry name" value="REGULATOR OF G PROTEIN SIGNALING"/>
    <property type="match status" value="1"/>
</dbReference>
<feature type="region of interest" description="Disordered" evidence="2">
    <location>
        <begin position="1"/>
        <end position="109"/>
    </location>
</feature>
<dbReference type="Proteomes" id="UP000013776">
    <property type="component" value="Unassembled WGS sequence"/>
</dbReference>
<dbReference type="InterPro" id="IPR000591">
    <property type="entry name" value="DEP_dom"/>
</dbReference>
<evidence type="ECO:0000313" key="6">
    <source>
        <dbReference type="Proteomes" id="UP000013776"/>
    </source>
</evidence>
<dbReference type="InterPro" id="IPR036390">
    <property type="entry name" value="WH_DNA-bd_sf"/>
</dbReference>
<dbReference type="InterPro" id="IPR016137">
    <property type="entry name" value="RGS"/>
</dbReference>
<dbReference type="STRING" id="1097556.R4XC85"/>
<dbReference type="SMART" id="SM00049">
    <property type="entry name" value="DEP"/>
    <property type="match status" value="2"/>
</dbReference>
<accession>R4XC85</accession>
<feature type="domain" description="DEP" evidence="4">
    <location>
        <begin position="308"/>
        <end position="392"/>
    </location>
</feature>
<dbReference type="PRINTS" id="PR01301">
    <property type="entry name" value="RGSPROTEIN"/>
</dbReference>
<dbReference type="SUPFAM" id="SSF48097">
    <property type="entry name" value="Regulator of G-protein signaling, RGS"/>
    <property type="match status" value="1"/>
</dbReference>
<feature type="compositionally biased region" description="Polar residues" evidence="2">
    <location>
        <begin position="54"/>
        <end position="63"/>
    </location>
</feature>
<gene>
    <name evidence="5" type="ORF">TAPDE_003361</name>
</gene>
<dbReference type="PROSITE" id="PS50186">
    <property type="entry name" value="DEP"/>
    <property type="match status" value="1"/>
</dbReference>
<dbReference type="InterPro" id="IPR036388">
    <property type="entry name" value="WH-like_DNA-bd_sf"/>
</dbReference>
<evidence type="ECO:0000259" key="3">
    <source>
        <dbReference type="PROSITE" id="PS50132"/>
    </source>
</evidence>
<evidence type="ECO:0000259" key="4">
    <source>
        <dbReference type="PROSITE" id="PS50186"/>
    </source>
</evidence>
<dbReference type="AlphaFoldDB" id="R4XC85"/>
<keyword evidence="1" id="KW-0734">Signal transduction inhibitor</keyword>
<dbReference type="SMART" id="SM00315">
    <property type="entry name" value="RGS"/>
    <property type="match status" value="1"/>
</dbReference>
<dbReference type="EMBL" id="CAHR02000127">
    <property type="protein sequence ID" value="CCG83180.1"/>
    <property type="molecule type" value="Genomic_DNA"/>
</dbReference>
<dbReference type="InterPro" id="IPR044926">
    <property type="entry name" value="RGS_subdomain_2"/>
</dbReference>
<dbReference type="eggNOG" id="KOG3589">
    <property type="taxonomic scope" value="Eukaryota"/>
</dbReference>
<dbReference type="InterPro" id="IPR058855">
    <property type="entry name" value="RGS1/SST2-like_Fungal-DR"/>
</dbReference>
<sequence length="607" mass="67644">MAEPESFPFTASPVPSGKTILPFMDSSHFYEPDEDDGGREMAQMTKKVEGLNRPTLNGPSRSDSLPIIKSADSEQMRTPARTSSPANGLRSNHEKKMHQTSTRIMRTNPDGRPFASDFHDLFSTLMVSLDLRTHRSRFKSYPFSFTTEEAVLNLANLKFAQSNRMPDPNDSSRVVTTTTTTTFSMARDMAKALCQRFMDARFFESGTDKSQDTFKDKTIWTLTPKGICKLGRFIMRNGINADHVNKLLSSNLNTMQLIVLERDSETDEILQDKSIVEIVFRRFLGKVPNVKSSITISDSDTISEYLDGLVGVKLAETRRYEDQTLRQSFTGRTAMHWITDCTTVLDPDEAREVAEMFVSQNLISYVGDGKGKPANTDSTFQTLKSSIYVITAKGRRIAGWESNQSGEGNARTGTNGRPGVKTMVSEGGSDLSRPLSPPSNGKDCAVLTGEVNGAAKETNSHRLHLILADAALRSQFREFLRENYCEENFSFYQDVIDFVRQINSVQTIDGVSEGLAKAYSIYNAYLAAGSPCELNLDHQLRLEMAAQMTKAVDGDETSMYQGLAKVAELFDRAQKQVFRLMAGDSVPKFLKTPLYLELMEDHSSDGE</sequence>
<evidence type="ECO:0000256" key="1">
    <source>
        <dbReference type="ARBA" id="ARBA00022700"/>
    </source>
</evidence>
<organism evidence="5 6">
    <name type="scientific">Taphrina deformans (strain PYCC 5710 / ATCC 11124 / CBS 356.35 / IMI 108563 / JCM 9778 / NBRC 8474)</name>
    <name type="common">Peach leaf curl fungus</name>
    <name type="synonym">Lalaria deformans</name>
    <dbReference type="NCBI Taxonomy" id="1097556"/>
    <lineage>
        <taxon>Eukaryota</taxon>
        <taxon>Fungi</taxon>
        <taxon>Dikarya</taxon>
        <taxon>Ascomycota</taxon>
        <taxon>Taphrinomycotina</taxon>
        <taxon>Taphrinomycetes</taxon>
        <taxon>Taphrinales</taxon>
        <taxon>Taphrinaceae</taxon>
        <taxon>Taphrina</taxon>
    </lineage>
</organism>
<feature type="compositionally biased region" description="Polar residues" evidence="2">
    <location>
        <begin position="80"/>
        <end position="90"/>
    </location>
</feature>
<evidence type="ECO:0000256" key="2">
    <source>
        <dbReference type="SAM" id="MobiDB-lite"/>
    </source>
</evidence>
<dbReference type="Gene3D" id="1.10.10.10">
    <property type="entry name" value="Winged helix-like DNA-binding domain superfamily/Winged helix DNA-binding domain"/>
    <property type="match status" value="2"/>
</dbReference>
<evidence type="ECO:0000313" key="5">
    <source>
        <dbReference type="EMBL" id="CCG83180.1"/>
    </source>
</evidence>
<dbReference type="VEuPathDB" id="FungiDB:TAPDE_003361"/>
<name>R4XC85_TAPDE</name>
<dbReference type="PROSITE" id="PS50132">
    <property type="entry name" value="RGS"/>
    <property type="match status" value="1"/>
</dbReference>
<dbReference type="GO" id="GO:0009968">
    <property type="term" value="P:negative regulation of signal transduction"/>
    <property type="evidence" value="ECO:0007669"/>
    <property type="project" value="UniProtKB-KW"/>
</dbReference>
<proteinExistence type="predicted"/>
<dbReference type="Gene3D" id="1.10.167.10">
    <property type="entry name" value="Regulator of G-protein Signalling 4, domain 2"/>
    <property type="match status" value="1"/>
</dbReference>
<dbReference type="PANTHER" id="PTHR10845:SF192">
    <property type="entry name" value="DOUBLE HIT, ISOFORM B"/>
    <property type="match status" value="1"/>
</dbReference>
<dbReference type="InterPro" id="IPR036305">
    <property type="entry name" value="RGS_sf"/>
</dbReference>
<dbReference type="GO" id="GO:0035556">
    <property type="term" value="P:intracellular signal transduction"/>
    <property type="evidence" value="ECO:0007669"/>
    <property type="project" value="InterPro"/>
</dbReference>
<dbReference type="SUPFAM" id="SSF46785">
    <property type="entry name" value="Winged helix' DNA-binding domain"/>
    <property type="match status" value="2"/>
</dbReference>
<dbReference type="Pfam" id="PF00615">
    <property type="entry name" value="RGS"/>
    <property type="match status" value="1"/>
</dbReference>